<evidence type="ECO:0008006" key="7">
    <source>
        <dbReference type="Google" id="ProtNLM"/>
    </source>
</evidence>
<dbReference type="FunCoup" id="A0A259TYJ9">
    <property type="interactions" value="472"/>
</dbReference>
<proteinExistence type="inferred from homology"/>
<dbReference type="InParanoid" id="A0A259TYJ9"/>
<dbReference type="Gene3D" id="3.20.20.140">
    <property type="entry name" value="Metal-dependent hydrolases"/>
    <property type="match status" value="1"/>
</dbReference>
<dbReference type="InterPro" id="IPR001130">
    <property type="entry name" value="TatD-like"/>
</dbReference>
<evidence type="ECO:0000313" key="5">
    <source>
        <dbReference type="EMBL" id="OZC02770.1"/>
    </source>
</evidence>
<dbReference type="FunFam" id="3.20.20.140:FF:000005">
    <property type="entry name" value="TatD family hydrolase"/>
    <property type="match status" value="1"/>
</dbReference>
<keyword evidence="6" id="KW-1185">Reference proteome</keyword>
<feature type="binding site" evidence="4">
    <location>
        <position position="211"/>
    </location>
    <ligand>
        <name>a divalent metal cation</name>
        <dbReference type="ChEBI" id="CHEBI:60240"/>
        <label>1</label>
    </ligand>
</feature>
<comment type="similarity">
    <text evidence="1">Belongs to the metallo-dependent hydrolases superfamily. TatD-type hydrolase family.</text>
</comment>
<feature type="binding site" evidence="4">
    <location>
        <position position="92"/>
    </location>
    <ligand>
        <name>a divalent metal cation</name>
        <dbReference type="ChEBI" id="CHEBI:60240"/>
        <label>1</label>
    </ligand>
</feature>
<evidence type="ECO:0000256" key="4">
    <source>
        <dbReference type="PIRSR" id="PIRSR005902-1"/>
    </source>
</evidence>
<dbReference type="NCBIfam" id="TIGR00010">
    <property type="entry name" value="YchF/TatD family DNA exonuclease"/>
    <property type="match status" value="1"/>
</dbReference>
<gene>
    <name evidence="5" type="ORF">BSZ36_07150</name>
</gene>
<dbReference type="GO" id="GO:0016788">
    <property type="term" value="F:hydrolase activity, acting on ester bonds"/>
    <property type="evidence" value="ECO:0007669"/>
    <property type="project" value="InterPro"/>
</dbReference>
<keyword evidence="2 4" id="KW-0479">Metal-binding</keyword>
<dbReference type="PANTHER" id="PTHR46124:SF4">
    <property type="entry name" value="HYDROLASE TATD"/>
    <property type="match status" value="1"/>
</dbReference>
<protein>
    <recommendedName>
        <fullName evidence="7">Hydrolase TatD</fullName>
    </recommendedName>
</protein>
<name>A0A259TYJ9_9BACT</name>
<evidence type="ECO:0000313" key="6">
    <source>
        <dbReference type="Proteomes" id="UP000216446"/>
    </source>
</evidence>
<feature type="binding site" evidence="4">
    <location>
        <position position="8"/>
    </location>
    <ligand>
        <name>a divalent metal cation</name>
        <dbReference type="ChEBI" id="CHEBI:60240"/>
        <label>1</label>
    </ligand>
</feature>
<reference evidence="5 6" key="1">
    <citation type="submission" date="2016-11" db="EMBL/GenBank/DDBJ databases">
        <title>Study of marine rhodopsin-containing bacteria.</title>
        <authorList>
            <person name="Yoshizawa S."/>
            <person name="Kumagai Y."/>
            <person name="Kogure K."/>
        </authorList>
    </citation>
    <scope>NUCLEOTIDE SEQUENCE [LARGE SCALE GENOMIC DNA]</scope>
    <source>
        <strain evidence="5 6">SG-29</strain>
    </source>
</reference>
<dbReference type="PANTHER" id="PTHR46124">
    <property type="entry name" value="D-AMINOACYL-TRNA DEACYLASE"/>
    <property type="match status" value="1"/>
</dbReference>
<dbReference type="Pfam" id="PF01026">
    <property type="entry name" value="TatD_DNase"/>
    <property type="match status" value="1"/>
</dbReference>
<dbReference type="InterPro" id="IPR018228">
    <property type="entry name" value="DNase_TatD-rel_CS"/>
</dbReference>
<evidence type="ECO:0000256" key="2">
    <source>
        <dbReference type="ARBA" id="ARBA00022723"/>
    </source>
</evidence>
<evidence type="ECO:0000256" key="3">
    <source>
        <dbReference type="ARBA" id="ARBA00022801"/>
    </source>
</evidence>
<accession>A0A259TYJ9</accession>
<dbReference type="CDD" id="cd01310">
    <property type="entry name" value="TatD_DNAse"/>
    <property type="match status" value="1"/>
</dbReference>
<dbReference type="PROSITE" id="PS01091">
    <property type="entry name" value="TATD_3"/>
    <property type="match status" value="1"/>
</dbReference>
<dbReference type="GO" id="GO:0005829">
    <property type="term" value="C:cytosol"/>
    <property type="evidence" value="ECO:0007669"/>
    <property type="project" value="TreeGrafter"/>
</dbReference>
<dbReference type="AlphaFoldDB" id="A0A259TYJ9"/>
<sequence>MLIDTHAHLYLSQFDADRDDVLDRAEKLGVGLVLMPAVDAASSREALALARGDRRLRAMAGVHPSYVHEMASGDLEAIQSLAHEDEIIAVGETGLDYYWSRDHVDAQHASLREHALIAMETGKPLVLHNRDKQGSDDCSRDLLHILRQAKGENEGTLRGVFHCFSGPAWLAPEVLDLGFHIGLGGTLTFKNGGVPESIADVPLDWIVLETDAPYLAPSPNRGKRNEPAWTRWVAEKLADLRGLPLAEIEAITTQNAIELFGLSGAPLASES</sequence>
<feature type="binding site" evidence="4">
    <location>
        <position position="128"/>
    </location>
    <ligand>
        <name>a divalent metal cation</name>
        <dbReference type="ChEBI" id="CHEBI:60240"/>
        <label>2</label>
    </ligand>
</feature>
<dbReference type="InterPro" id="IPR015991">
    <property type="entry name" value="TatD/YcfH-like"/>
</dbReference>
<dbReference type="PIRSF" id="PIRSF005902">
    <property type="entry name" value="DNase_TatD"/>
    <property type="match status" value="1"/>
</dbReference>
<feature type="binding site" evidence="4">
    <location>
        <position position="162"/>
    </location>
    <ligand>
        <name>a divalent metal cation</name>
        <dbReference type="ChEBI" id="CHEBI:60240"/>
        <label>2</label>
    </ligand>
</feature>
<dbReference type="GO" id="GO:0004536">
    <property type="term" value="F:DNA nuclease activity"/>
    <property type="evidence" value="ECO:0007669"/>
    <property type="project" value="InterPro"/>
</dbReference>
<feature type="binding site" evidence="4">
    <location>
        <position position="6"/>
    </location>
    <ligand>
        <name>a divalent metal cation</name>
        <dbReference type="ChEBI" id="CHEBI:60240"/>
        <label>1</label>
    </ligand>
</feature>
<dbReference type="InterPro" id="IPR032466">
    <property type="entry name" value="Metal_Hydrolase"/>
</dbReference>
<dbReference type="SUPFAM" id="SSF51556">
    <property type="entry name" value="Metallo-dependent hydrolases"/>
    <property type="match status" value="1"/>
</dbReference>
<dbReference type="GO" id="GO:0046872">
    <property type="term" value="F:metal ion binding"/>
    <property type="evidence" value="ECO:0007669"/>
    <property type="project" value="UniProtKB-KW"/>
</dbReference>
<evidence type="ECO:0000256" key="1">
    <source>
        <dbReference type="ARBA" id="ARBA00009275"/>
    </source>
</evidence>
<keyword evidence="3" id="KW-0378">Hydrolase</keyword>
<dbReference type="RefSeq" id="WP_094547348.1">
    <property type="nucleotide sequence ID" value="NZ_MQWB01000001.1"/>
</dbReference>
<organism evidence="5 6">
    <name type="scientific">Rubricoccus marinus</name>
    <dbReference type="NCBI Taxonomy" id="716817"/>
    <lineage>
        <taxon>Bacteria</taxon>
        <taxon>Pseudomonadati</taxon>
        <taxon>Rhodothermota</taxon>
        <taxon>Rhodothermia</taxon>
        <taxon>Rhodothermales</taxon>
        <taxon>Rubricoccaceae</taxon>
        <taxon>Rubricoccus</taxon>
    </lineage>
</organism>
<dbReference type="OrthoDB" id="9810005at2"/>
<comment type="caution">
    <text evidence="5">The sequence shown here is derived from an EMBL/GenBank/DDBJ whole genome shotgun (WGS) entry which is preliminary data.</text>
</comment>
<dbReference type="Proteomes" id="UP000216446">
    <property type="component" value="Unassembled WGS sequence"/>
</dbReference>
<dbReference type="EMBL" id="MQWB01000001">
    <property type="protein sequence ID" value="OZC02770.1"/>
    <property type="molecule type" value="Genomic_DNA"/>
</dbReference>